<dbReference type="Gene3D" id="3.90.1720.10">
    <property type="entry name" value="endopeptidase domain like (from Nostoc punctiforme)"/>
    <property type="match status" value="1"/>
</dbReference>
<feature type="compositionally biased region" description="Low complexity" evidence="1">
    <location>
        <begin position="204"/>
        <end position="213"/>
    </location>
</feature>
<sequence length="675" mass="71107">MTPETQKFIELLQSQLGYAEKAGAYTKFGDWYGKNVEFDDAFTTAPWCDMLLSWAAHKLGYEEWMGQFAWTVEHAKWFKKQGAWGNKPKPGAFVFYDWGGSKSIDRIDHVGVVVRVEGNTIITIEGNIDGGVAKYKKRDTSKVVGYGYPDVVKAKLDAKAAKKKSEVEGSLPPDSGPGTPTLYVQDGSLTAMIPQTGVEQESGARPPLAARPAAPERKSERTTAAKKQTTPPKKTERSTGSPAEVRAGATTDSSTGASTGTTTTGTGAGPAPAAPGQGTKLGKHAKPTTADTTAATAEPLPTHADASATGPLPAISSPTLIGSTLVAALALLAVAKTRQNRVRAAAAAASPAPRPVPSHRGRRRKRRGAALPVTRPAWSRTLASGAGELVTGPAPSLTPEPATTAGLVAATATPDLITTTAADLVATSAADLTAAETTFDRVAAETLFARENADLFAAETPFVRGDADVVAAGTSPVGSRDARLVAAGGSGSDASPAEQVRRIREARPFDPFADAAPLRRGRRAAAPDPRTGIAVDNPYRRAGRHADAEAFGEPVDVGPFEPCWDTGPMRRISDADPRDTGAFVFETGPFQRIVIPEATSSFDAFAPAWTGDVLDGPAPAPVSYRGRRRRQDPPAEEPFVDLLPRGRRHRHDERELVGAISATSTGQRSRGRHRA</sequence>
<feature type="compositionally biased region" description="Basic and acidic residues" evidence="1">
    <location>
        <begin position="214"/>
        <end position="223"/>
    </location>
</feature>
<dbReference type="EMBL" id="JBFARM010000005">
    <property type="protein sequence ID" value="MEV4287195.1"/>
    <property type="molecule type" value="Genomic_DNA"/>
</dbReference>
<evidence type="ECO:0000256" key="1">
    <source>
        <dbReference type="SAM" id="MobiDB-lite"/>
    </source>
</evidence>
<evidence type="ECO:0000259" key="2">
    <source>
        <dbReference type="Pfam" id="PF05257"/>
    </source>
</evidence>
<feature type="region of interest" description="Disordered" evidence="1">
    <location>
        <begin position="615"/>
        <end position="675"/>
    </location>
</feature>
<feature type="compositionally biased region" description="Low complexity" evidence="1">
    <location>
        <begin position="247"/>
        <end position="278"/>
    </location>
</feature>
<organism evidence="3 4">
    <name type="scientific">Nonomuraea bangladeshensis</name>
    <dbReference type="NCBI Taxonomy" id="404385"/>
    <lineage>
        <taxon>Bacteria</taxon>
        <taxon>Bacillati</taxon>
        <taxon>Actinomycetota</taxon>
        <taxon>Actinomycetes</taxon>
        <taxon>Streptosporangiales</taxon>
        <taxon>Streptosporangiaceae</taxon>
        <taxon>Nonomuraea</taxon>
    </lineage>
</organism>
<name>A0ABV3H426_9ACTN</name>
<dbReference type="Proteomes" id="UP001552427">
    <property type="component" value="Unassembled WGS sequence"/>
</dbReference>
<keyword evidence="4" id="KW-1185">Reference proteome</keyword>
<evidence type="ECO:0000313" key="3">
    <source>
        <dbReference type="EMBL" id="MEV4287195.1"/>
    </source>
</evidence>
<dbReference type="Pfam" id="PF05257">
    <property type="entry name" value="CHAP"/>
    <property type="match status" value="1"/>
</dbReference>
<accession>A0ABV3H426</accession>
<evidence type="ECO:0000313" key="4">
    <source>
        <dbReference type="Proteomes" id="UP001552427"/>
    </source>
</evidence>
<comment type="caution">
    <text evidence="3">The sequence shown here is derived from an EMBL/GenBank/DDBJ whole genome shotgun (WGS) entry which is preliminary data.</text>
</comment>
<reference evidence="3 4" key="1">
    <citation type="submission" date="2024-06" db="EMBL/GenBank/DDBJ databases">
        <title>The Natural Products Discovery Center: Release of the First 8490 Sequenced Strains for Exploring Actinobacteria Biosynthetic Diversity.</title>
        <authorList>
            <person name="Kalkreuter E."/>
            <person name="Kautsar S.A."/>
            <person name="Yang D."/>
            <person name="Bader C.D."/>
            <person name="Teijaro C.N."/>
            <person name="Fluegel L."/>
            <person name="Davis C.M."/>
            <person name="Simpson J.R."/>
            <person name="Lauterbach L."/>
            <person name="Steele A.D."/>
            <person name="Gui C."/>
            <person name="Meng S."/>
            <person name="Li G."/>
            <person name="Viehrig K."/>
            <person name="Ye F."/>
            <person name="Su P."/>
            <person name="Kiefer A.F."/>
            <person name="Nichols A."/>
            <person name="Cepeda A.J."/>
            <person name="Yan W."/>
            <person name="Fan B."/>
            <person name="Jiang Y."/>
            <person name="Adhikari A."/>
            <person name="Zheng C.-J."/>
            <person name="Schuster L."/>
            <person name="Cowan T.M."/>
            <person name="Smanski M.J."/>
            <person name="Chevrette M.G."/>
            <person name="De Carvalho L.P.S."/>
            <person name="Shen B."/>
        </authorList>
    </citation>
    <scope>NUCLEOTIDE SEQUENCE [LARGE SCALE GENOMIC DNA]</scope>
    <source>
        <strain evidence="3 4">NPDC049574</strain>
    </source>
</reference>
<protein>
    <submittedName>
        <fullName evidence="3">CHAP domain-containing protein</fullName>
    </submittedName>
</protein>
<feature type="domain" description="Peptidase C51" evidence="2">
    <location>
        <begin position="44"/>
        <end position="127"/>
    </location>
</feature>
<proteinExistence type="predicted"/>
<dbReference type="InterPro" id="IPR007921">
    <property type="entry name" value="CHAP_dom"/>
</dbReference>
<feature type="region of interest" description="Disordered" evidence="1">
    <location>
        <begin position="197"/>
        <end position="291"/>
    </location>
</feature>
<dbReference type="RefSeq" id="WP_364450346.1">
    <property type="nucleotide sequence ID" value="NZ_JBFARM010000005.1"/>
</dbReference>
<feature type="region of interest" description="Disordered" evidence="1">
    <location>
        <begin position="345"/>
        <end position="377"/>
    </location>
</feature>
<feature type="compositionally biased region" description="Basic residues" evidence="1">
    <location>
        <begin position="357"/>
        <end position="368"/>
    </location>
</feature>
<feature type="region of interest" description="Disordered" evidence="1">
    <location>
        <begin position="162"/>
        <end position="184"/>
    </location>
</feature>
<dbReference type="SUPFAM" id="SSF54001">
    <property type="entry name" value="Cysteine proteinases"/>
    <property type="match status" value="1"/>
</dbReference>
<dbReference type="InterPro" id="IPR038765">
    <property type="entry name" value="Papain-like_cys_pep_sf"/>
</dbReference>
<gene>
    <name evidence="3" type="ORF">AB0K40_16960</name>
</gene>